<dbReference type="Proteomes" id="UP000242949">
    <property type="component" value="Unassembled WGS sequence"/>
</dbReference>
<dbReference type="RefSeq" id="WP_090792950.1">
    <property type="nucleotide sequence ID" value="NZ_FMYI01000002.1"/>
</dbReference>
<dbReference type="GO" id="GO:0005737">
    <property type="term" value="C:cytoplasm"/>
    <property type="evidence" value="ECO:0007669"/>
    <property type="project" value="UniProtKB-SubCell"/>
</dbReference>
<keyword evidence="8 10" id="KW-0233">DNA recombination</keyword>
<proteinExistence type="inferred from homology"/>
<evidence type="ECO:0000256" key="7">
    <source>
        <dbReference type="ARBA" id="ARBA00023125"/>
    </source>
</evidence>
<evidence type="ECO:0000259" key="12">
    <source>
        <dbReference type="PROSITE" id="PS51898"/>
    </source>
</evidence>
<dbReference type="CDD" id="cd00798">
    <property type="entry name" value="INT_XerDC_C"/>
    <property type="match status" value="1"/>
</dbReference>
<dbReference type="InterPro" id="IPR002104">
    <property type="entry name" value="Integrase_catalytic"/>
</dbReference>
<evidence type="ECO:0000313" key="15">
    <source>
        <dbReference type="Proteomes" id="UP000242949"/>
    </source>
</evidence>
<dbReference type="PANTHER" id="PTHR30349:SF77">
    <property type="entry name" value="TYROSINE RECOMBINASE XERC"/>
    <property type="match status" value="1"/>
</dbReference>
<accession>A0A1G6H3N7</accession>
<evidence type="ECO:0000256" key="6">
    <source>
        <dbReference type="ARBA" id="ARBA00022908"/>
    </source>
</evidence>
<dbReference type="GO" id="GO:0007059">
    <property type="term" value="P:chromosome segregation"/>
    <property type="evidence" value="ECO:0007669"/>
    <property type="project" value="UniProtKB-UniRule"/>
</dbReference>
<evidence type="ECO:0000256" key="4">
    <source>
        <dbReference type="ARBA" id="ARBA00022618"/>
    </source>
</evidence>
<dbReference type="InterPro" id="IPR004107">
    <property type="entry name" value="Integrase_SAM-like_N"/>
</dbReference>
<evidence type="ECO:0000256" key="3">
    <source>
        <dbReference type="ARBA" id="ARBA00022490"/>
    </source>
</evidence>
<feature type="active site" description="O-(3'-phospho-DNA)-tyrosine intermediate" evidence="10">
    <location>
        <position position="281"/>
    </location>
</feature>
<dbReference type="Gene3D" id="1.10.150.130">
    <property type="match status" value="1"/>
</dbReference>
<dbReference type="EMBL" id="FMYI01000002">
    <property type="protein sequence ID" value="SDB88525.1"/>
    <property type="molecule type" value="Genomic_DNA"/>
</dbReference>
<feature type="active site" evidence="10">
    <location>
        <position position="149"/>
    </location>
</feature>
<dbReference type="InterPro" id="IPR044068">
    <property type="entry name" value="CB"/>
</dbReference>
<evidence type="ECO:0000313" key="14">
    <source>
        <dbReference type="EMBL" id="SDB88525.1"/>
    </source>
</evidence>
<keyword evidence="6 10" id="KW-0229">DNA integration</keyword>
<keyword evidence="5 10" id="KW-0159">Chromosome partition</keyword>
<reference evidence="15" key="1">
    <citation type="submission" date="2016-09" db="EMBL/GenBank/DDBJ databases">
        <authorList>
            <person name="Varghese N."/>
            <person name="Submissions S."/>
        </authorList>
    </citation>
    <scope>NUCLEOTIDE SEQUENCE [LARGE SCALE GENOMIC DNA]</scope>
    <source>
        <strain evidence="15">S5</strain>
    </source>
</reference>
<evidence type="ECO:0000256" key="11">
    <source>
        <dbReference type="NCBIfam" id="TIGR02224"/>
    </source>
</evidence>
<evidence type="ECO:0000256" key="1">
    <source>
        <dbReference type="ARBA" id="ARBA00004496"/>
    </source>
</evidence>
<name>A0A1G6H3N7_9BACI</name>
<gene>
    <name evidence="10" type="primary">xerC</name>
    <name evidence="14" type="ORF">SAMN05421734_102157</name>
</gene>
<feature type="active site" evidence="10">
    <location>
        <position position="272"/>
    </location>
</feature>
<comment type="function">
    <text evidence="10">Site-specific tyrosine recombinase, which acts by catalyzing the cutting and rejoining of the recombining DNA molecules. The XerC-XerD complex is essential to convert dimers of the bacterial chromosome into monomers to permit their segregation at cell division. It also contributes to the segregational stability of plasmids.</text>
</comment>
<dbReference type="OrthoDB" id="9801717at2"/>
<dbReference type="NCBIfam" id="NF001399">
    <property type="entry name" value="PRK00283.1"/>
    <property type="match status" value="1"/>
</dbReference>
<dbReference type="InterPro" id="IPR010998">
    <property type="entry name" value="Integrase_recombinase_N"/>
</dbReference>
<comment type="subcellular location">
    <subcellularLocation>
        <location evidence="1 10">Cytoplasm</location>
    </subcellularLocation>
</comment>
<dbReference type="STRING" id="1612202.SAMN05421734_102157"/>
<evidence type="ECO:0000256" key="2">
    <source>
        <dbReference type="ARBA" id="ARBA00006657"/>
    </source>
</evidence>
<feature type="active site" evidence="10">
    <location>
        <position position="173"/>
    </location>
</feature>
<organism evidence="14 15">
    <name type="scientific">Pelagirhabdus alkalitolerans</name>
    <dbReference type="NCBI Taxonomy" id="1612202"/>
    <lineage>
        <taxon>Bacteria</taxon>
        <taxon>Bacillati</taxon>
        <taxon>Bacillota</taxon>
        <taxon>Bacilli</taxon>
        <taxon>Bacillales</taxon>
        <taxon>Bacillaceae</taxon>
        <taxon>Pelagirhabdus</taxon>
    </lineage>
</organism>
<evidence type="ECO:0000256" key="9">
    <source>
        <dbReference type="ARBA" id="ARBA00023306"/>
    </source>
</evidence>
<dbReference type="PANTHER" id="PTHR30349">
    <property type="entry name" value="PHAGE INTEGRASE-RELATED"/>
    <property type="match status" value="1"/>
</dbReference>
<keyword evidence="7 10" id="KW-0238">DNA-binding</keyword>
<feature type="active site" evidence="10">
    <location>
        <position position="246"/>
    </location>
</feature>
<feature type="domain" description="Core-binding (CB)" evidence="13">
    <location>
        <begin position="2"/>
        <end position="88"/>
    </location>
</feature>
<dbReference type="PROSITE" id="PS51898">
    <property type="entry name" value="TYR_RECOMBINASE"/>
    <property type="match status" value="1"/>
</dbReference>
<evidence type="ECO:0000259" key="13">
    <source>
        <dbReference type="PROSITE" id="PS51900"/>
    </source>
</evidence>
<dbReference type="GO" id="GO:0006313">
    <property type="term" value="P:DNA transposition"/>
    <property type="evidence" value="ECO:0007669"/>
    <property type="project" value="UniProtKB-UniRule"/>
</dbReference>
<dbReference type="HAMAP" id="MF_01808">
    <property type="entry name" value="Recomb_XerC_XerD"/>
    <property type="match status" value="1"/>
</dbReference>
<evidence type="ECO:0000256" key="8">
    <source>
        <dbReference type="ARBA" id="ARBA00023172"/>
    </source>
</evidence>
<evidence type="ECO:0000256" key="10">
    <source>
        <dbReference type="HAMAP-Rule" id="MF_01808"/>
    </source>
</evidence>
<comment type="subunit">
    <text evidence="10">Forms a cyclic heterotetrameric complex composed of two molecules of XerC and two molecules of XerD.</text>
</comment>
<protein>
    <recommendedName>
        <fullName evidence="10 11">Tyrosine recombinase XerC</fullName>
    </recommendedName>
</protein>
<dbReference type="InterPro" id="IPR011931">
    <property type="entry name" value="Recomb_XerC"/>
</dbReference>
<dbReference type="Pfam" id="PF02899">
    <property type="entry name" value="Phage_int_SAM_1"/>
    <property type="match status" value="1"/>
</dbReference>
<dbReference type="InterPro" id="IPR013762">
    <property type="entry name" value="Integrase-like_cat_sf"/>
</dbReference>
<dbReference type="Gene3D" id="1.10.443.10">
    <property type="entry name" value="Intergrase catalytic core"/>
    <property type="match status" value="1"/>
</dbReference>
<feature type="domain" description="Tyr recombinase" evidence="12">
    <location>
        <begin position="109"/>
        <end position="294"/>
    </location>
</feature>
<dbReference type="GO" id="GO:0003677">
    <property type="term" value="F:DNA binding"/>
    <property type="evidence" value="ECO:0007669"/>
    <property type="project" value="UniProtKB-UniRule"/>
</dbReference>
<keyword evidence="3 10" id="KW-0963">Cytoplasm</keyword>
<comment type="similarity">
    <text evidence="2 10">Belongs to the 'phage' integrase family. XerC subfamily.</text>
</comment>
<feature type="active site" evidence="10">
    <location>
        <position position="249"/>
    </location>
</feature>
<keyword evidence="15" id="KW-1185">Reference proteome</keyword>
<keyword evidence="9 10" id="KW-0131">Cell cycle</keyword>
<dbReference type="InterPro" id="IPR050090">
    <property type="entry name" value="Tyrosine_recombinase_XerCD"/>
</dbReference>
<dbReference type="GO" id="GO:0009037">
    <property type="term" value="F:tyrosine-based site-specific recombinase activity"/>
    <property type="evidence" value="ECO:0007669"/>
    <property type="project" value="UniProtKB-UniRule"/>
</dbReference>
<sequence length="304" mass="35700">MDEFKSVLEQFYLYLQIEKNVAPLTLKNYQRDLNEFLSYIKRESILTFNTIDDSFVRQYLMYLHDRSLGRKTIARKISSIRSLYRYLEREDLVTHNPFLSIKLPKAEEKLPNFLYSEELEHLFRVNDVETPLGQRNQALLELFYATGLRVGECEQLTLSSVDFTLETILVTGKGRKERYIPFGKKARLALMRYIDDGRKQLLNKCGESNDYLFLNHLGKQLTSRGMRLIFNKMVEKTALTAHLHPHALRHTFATHLLNAGADLRSVQELLGHKNISTTQIYTHVTKDRLKDVYMNHHPRAKHRK</sequence>
<dbReference type="InterPro" id="IPR011010">
    <property type="entry name" value="DNA_brk_join_enz"/>
</dbReference>
<keyword evidence="4 10" id="KW-0132">Cell division</keyword>
<dbReference type="InterPro" id="IPR023009">
    <property type="entry name" value="Tyrosine_recombinase_XerC/XerD"/>
</dbReference>
<dbReference type="NCBIfam" id="TIGR02224">
    <property type="entry name" value="recomb_XerC"/>
    <property type="match status" value="1"/>
</dbReference>
<dbReference type="AlphaFoldDB" id="A0A1G6H3N7"/>
<evidence type="ECO:0000256" key="5">
    <source>
        <dbReference type="ARBA" id="ARBA00022829"/>
    </source>
</evidence>
<dbReference type="PROSITE" id="PS51900">
    <property type="entry name" value="CB"/>
    <property type="match status" value="1"/>
</dbReference>
<dbReference type="GO" id="GO:0051301">
    <property type="term" value="P:cell division"/>
    <property type="evidence" value="ECO:0007669"/>
    <property type="project" value="UniProtKB-UniRule"/>
</dbReference>
<dbReference type="SUPFAM" id="SSF56349">
    <property type="entry name" value="DNA breaking-rejoining enzymes"/>
    <property type="match status" value="1"/>
</dbReference>
<dbReference type="Pfam" id="PF00589">
    <property type="entry name" value="Phage_integrase"/>
    <property type="match status" value="1"/>
</dbReference>